<feature type="compositionally biased region" description="Basic and acidic residues" evidence="1">
    <location>
        <begin position="858"/>
        <end position="870"/>
    </location>
</feature>
<feature type="compositionally biased region" description="Basic and acidic residues" evidence="1">
    <location>
        <begin position="77"/>
        <end position="88"/>
    </location>
</feature>
<accession>A0A239KVJ2</accession>
<keyword evidence="2" id="KW-0472">Membrane</keyword>
<feature type="compositionally biased region" description="Gly residues" evidence="1">
    <location>
        <begin position="734"/>
        <end position="749"/>
    </location>
</feature>
<evidence type="ECO:0000256" key="3">
    <source>
        <dbReference type="SAM" id="SignalP"/>
    </source>
</evidence>
<proteinExistence type="predicted"/>
<dbReference type="RefSeq" id="WP_143228067.1">
    <property type="nucleotide sequence ID" value="NZ_FZOR01000019.1"/>
</dbReference>
<dbReference type="AlphaFoldDB" id="A0A239KVJ2"/>
<feature type="transmembrane region" description="Helical" evidence="2">
    <location>
        <begin position="696"/>
        <end position="717"/>
    </location>
</feature>
<sequence>MRTVKRAVALAALLPCMAMAAPTAVASPALARHAPAQGQTQAQAPGRAPEQAPGQAAAQTSAQSKARAQVAMALSKVDPKSANEKSRIEISGLAKNRTDHQLPGLSLRLRYSAQPVTSRSQLDQYAAAAPNALPNVGPVQQLPGAAAPGVKQSWTFKTTVKQLGLRAPAGTPGVYPVGVEVLNSAQQVVGGITTFLTFLPKDRRFNPVSVSWVLPLADQMHRTNDRTFLDDDLTKDVSAGGRLHRLVQAAAATDTPLTWAIDPALLDDVRQMAADDYTVQPPGAKKGVRKPKSAAAAAWLAALKNASKKDPYFALPYADPDVVALVRRKTPRDIADAFAERNTGVATQVLGRAANARVAWPPSGAAGPGTVDQLAKNALKDGGAFLMSSSQFQDPAAGALPNATATLPTHYGDRKALLYDEKINQIVSEGPRSVSGGLVSEQRFLAETAMIAAEAPNRQRTLVVAPDRHWNPANGVAENLLRYTKKAGWLRAVPLSKIESAAPQGRVFNGYSDDYQQYELGDAHLRQVQEIAEQAANFQAIMTGTRKISYERSVLRLESAAWRASARRARAARNQVRAELADDMNLVRIVTTKSKRVLMGGSSGRLPVLIENTLPGQSVKVHLVATSENSAKLRLGRLEPEDAVIELQPGQRAQRWIPAQAAGNGNFHVQLELRIPGSPRRTYGNGESITVNVTGYGRLALLITGGGLAVLFVGVGVRAIRARRRRKAEAAGDGSTGMGAAGPGERGPGFPGPGFPGAGIPAAEFPGVPGAGRPSAGAAATEPTTPGATTTGPTPGAPASGTSAGPGVSAGPASGSAPAAPGSAGARPAGSAAETAGPAAADGAEPGGLPEPAADGQAARRGEHRRRDGD</sequence>
<reference evidence="4 5" key="1">
    <citation type="submission" date="2017-06" db="EMBL/GenBank/DDBJ databases">
        <authorList>
            <person name="Kim H.J."/>
            <person name="Triplett B.A."/>
        </authorList>
    </citation>
    <scope>NUCLEOTIDE SEQUENCE [LARGE SCALE GENOMIC DNA]</scope>
    <source>
        <strain evidence="4 5">DSM 44715</strain>
    </source>
</reference>
<organism evidence="4 5">
    <name type="scientific">Actinomadura meyerae</name>
    <dbReference type="NCBI Taxonomy" id="240840"/>
    <lineage>
        <taxon>Bacteria</taxon>
        <taxon>Bacillati</taxon>
        <taxon>Actinomycetota</taxon>
        <taxon>Actinomycetes</taxon>
        <taxon>Streptosporangiales</taxon>
        <taxon>Thermomonosporaceae</taxon>
        <taxon>Actinomadura</taxon>
    </lineage>
</organism>
<keyword evidence="3" id="KW-0732">Signal</keyword>
<evidence type="ECO:0000256" key="1">
    <source>
        <dbReference type="SAM" id="MobiDB-lite"/>
    </source>
</evidence>
<dbReference type="Pfam" id="PF19516">
    <property type="entry name" value="DUF6049"/>
    <property type="match status" value="1"/>
</dbReference>
<evidence type="ECO:0000313" key="4">
    <source>
        <dbReference type="EMBL" id="SNT21529.1"/>
    </source>
</evidence>
<dbReference type="Proteomes" id="UP000198318">
    <property type="component" value="Unassembled WGS sequence"/>
</dbReference>
<feature type="region of interest" description="Disordered" evidence="1">
    <location>
        <begin position="725"/>
        <end position="870"/>
    </location>
</feature>
<keyword evidence="2" id="KW-0812">Transmembrane</keyword>
<feature type="compositionally biased region" description="Low complexity" evidence="1">
    <location>
        <begin position="758"/>
        <end position="854"/>
    </location>
</feature>
<feature type="signal peptide" evidence="3">
    <location>
        <begin position="1"/>
        <end position="20"/>
    </location>
</feature>
<keyword evidence="5" id="KW-1185">Reference proteome</keyword>
<gene>
    <name evidence="4" type="ORF">SAMN05443665_1019110</name>
</gene>
<feature type="chain" id="PRO_5012805676" evidence="3">
    <location>
        <begin position="21"/>
        <end position="870"/>
    </location>
</feature>
<protein>
    <submittedName>
        <fullName evidence="4">Uncharacterized protein</fullName>
    </submittedName>
</protein>
<dbReference type="EMBL" id="FZOR01000019">
    <property type="protein sequence ID" value="SNT21529.1"/>
    <property type="molecule type" value="Genomic_DNA"/>
</dbReference>
<feature type="region of interest" description="Disordered" evidence="1">
    <location>
        <begin position="31"/>
        <end position="89"/>
    </location>
</feature>
<name>A0A239KVJ2_9ACTN</name>
<evidence type="ECO:0000313" key="5">
    <source>
        <dbReference type="Proteomes" id="UP000198318"/>
    </source>
</evidence>
<dbReference type="OrthoDB" id="3797035at2"/>
<dbReference type="InterPro" id="IPR046112">
    <property type="entry name" value="DUF6049"/>
</dbReference>
<evidence type="ECO:0000256" key="2">
    <source>
        <dbReference type="SAM" id="Phobius"/>
    </source>
</evidence>
<keyword evidence="2" id="KW-1133">Transmembrane helix</keyword>
<feature type="compositionally biased region" description="Low complexity" evidence="1">
    <location>
        <begin position="31"/>
        <end position="69"/>
    </location>
</feature>